<keyword evidence="2 5" id="KW-0808">Transferase</keyword>
<dbReference type="FunFam" id="3.40.47.10:FF:000010">
    <property type="entry name" value="Acetyl-CoA acetyltransferase (Thiolase)"/>
    <property type="match status" value="1"/>
</dbReference>
<dbReference type="PATRIC" id="fig|1298851.3.peg.1118"/>
<feature type="domain" description="Thiolase C-terminal" evidence="7">
    <location>
        <begin position="273"/>
        <end position="393"/>
    </location>
</feature>
<keyword evidence="3 5" id="KW-0012">Acyltransferase</keyword>
<evidence type="ECO:0000256" key="1">
    <source>
        <dbReference type="ARBA" id="ARBA00010982"/>
    </source>
</evidence>
<evidence type="ECO:0000313" key="8">
    <source>
        <dbReference type="EMBL" id="BAT71857.1"/>
    </source>
</evidence>
<dbReference type="Pfam" id="PF02803">
    <property type="entry name" value="Thiolase_C"/>
    <property type="match status" value="1"/>
</dbReference>
<proteinExistence type="inferred from homology"/>
<sequence>MGIESVVIVSAIRTAIGDFGKTLKDVPAVDLGAAVIKEAVKRAKVDPAEIDEVIMGNIFQAGQRANPARQAAVKAGLPYEVPALTVNNQCASAMRAITAGAQKIVAGDAEIIVAGGTENMSATPYILTKARWGYRLFNDEILDHMLYDGLICAFCNYHMGVTAENLAEKFNITREEQDQLAYESHMRAVKAIKEGKFKDEIVPIEVPQKRGDHIIFDTDEHPREDTTLERLAKLPPVFKKDGTVTAGNSSSINDGSACVVIMSEKKAEQLGVEPLARLVSCSVVGVDPAIMGWGPVPATREALKKAGLTLDDIGLVELNEAFAAQALACIKDLGLDLSITNVNGSGISLGHPVGATGCRIVVTLIYEMIRRKVKYGLATLCQGGGMGSALIIENLRL</sequence>
<reference evidence="9" key="1">
    <citation type="journal article" date="2018" name="Science">
        <title>A primordial and reversible TCA cycle in a facultatively chemolithoautotrophic thermophile.</title>
        <authorList>
            <person name="Nunoura T."/>
            <person name="Chikaraishi Y."/>
            <person name="Izaki R."/>
            <person name="Suwa T."/>
            <person name="Sato T."/>
            <person name="Harada T."/>
            <person name="Mori K."/>
            <person name="Kato Y."/>
            <person name="Miyazaki M."/>
            <person name="Shimamura S."/>
            <person name="Yanagawa K."/>
            <person name="Shuto A."/>
            <person name="Ohkouchi N."/>
            <person name="Fujita N."/>
            <person name="Takaki Y."/>
            <person name="Atomi H."/>
            <person name="Takai K."/>
        </authorList>
    </citation>
    <scope>NUCLEOTIDE SEQUENCE [LARGE SCALE GENOMIC DNA]</scope>
    <source>
        <strain evidence="9">DSM 17441 / JCM 13301 / NBRC 103674 / ABI70S6</strain>
    </source>
</reference>
<name>A0A0S3QU71_THET7</name>
<gene>
    <name evidence="8" type="ORF">TST_1063</name>
</gene>
<keyword evidence="9" id="KW-1185">Reference proteome</keyword>
<dbReference type="EMBL" id="AP013035">
    <property type="protein sequence ID" value="BAT71857.1"/>
    <property type="molecule type" value="Genomic_DNA"/>
</dbReference>
<feature type="active site" description="Proton acceptor" evidence="4">
    <location>
        <position position="351"/>
    </location>
</feature>
<dbReference type="PIRSF" id="PIRSF000429">
    <property type="entry name" value="Ac-CoA_Ac_transf"/>
    <property type="match status" value="1"/>
</dbReference>
<dbReference type="PANTHER" id="PTHR18919:SF107">
    <property type="entry name" value="ACETYL-COA ACETYLTRANSFERASE, CYTOSOLIC"/>
    <property type="match status" value="1"/>
</dbReference>
<dbReference type="EC" id="2.3.1.9" evidence="8"/>
<dbReference type="KEGG" id="ttk:TST_1063"/>
<dbReference type="CDD" id="cd00751">
    <property type="entry name" value="thiolase"/>
    <property type="match status" value="1"/>
</dbReference>
<dbReference type="GO" id="GO:0003985">
    <property type="term" value="F:acetyl-CoA C-acetyltransferase activity"/>
    <property type="evidence" value="ECO:0007669"/>
    <property type="project" value="UniProtKB-EC"/>
</dbReference>
<evidence type="ECO:0000256" key="2">
    <source>
        <dbReference type="ARBA" id="ARBA00022679"/>
    </source>
</evidence>
<evidence type="ECO:0000259" key="7">
    <source>
        <dbReference type="Pfam" id="PF02803"/>
    </source>
</evidence>
<evidence type="ECO:0000256" key="5">
    <source>
        <dbReference type="RuleBase" id="RU003557"/>
    </source>
</evidence>
<dbReference type="NCBIfam" id="TIGR01930">
    <property type="entry name" value="AcCoA-C-Actrans"/>
    <property type="match status" value="1"/>
</dbReference>
<dbReference type="InterPro" id="IPR016039">
    <property type="entry name" value="Thiolase-like"/>
</dbReference>
<dbReference type="AlphaFoldDB" id="A0A0S3QU71"/>
<accession>A0A0S3QU71</accession>
<feature type="active site" description="Proton acceptor" evidence="4">
    <location>
        <position position="381"/>
    </location>
</feature>
<dbReference type="SUPFAM" id="SSF53901">
    <property type="entry name" value="Thiolase-like"/>
    <property type="match status" value="2"/>
</dbReference>
<dbReference type="Gene3D" id="3.40.47.10">
    <property type="match status" value="2"/>
</dbReference>
<evidence type="ECO:0000256" key="3">
    <source>
        <dbReference type="ARBA" id="ARBA00023315"/>
    </source>
</evidence>
<protein>
    <submittedName>
        <fullName evidence="8">Acetyl-CoA C-acetyltransferase</fullName>
        <ecNumber evidence="8">2.3.1.9</ecNumber>
    </submittedName>
</protein>
<dbReference type="STRING" id="1298851.TST_1063"/>
<dbReference type="PROSITE" id="PS00098">
    <property type="entry name" value="THIOLASE_1"/>
    <property type="match status" value="1"/>
</dbReference>
<dbReference type="InterPro" id="IPR020617">
    <property type="entry name" value="Thiolase_C"/>
</dbReference>
<dbReference type="InterPro" id="IPR020615">
    <property type="entry name" value="Thiolase_acyl_enz_int_AS"/>
</dbReference>
<dbReference type="PANTHER" id="PTHR18919">
    <property type="entry name" value="ACETYL-COA C-ACYLTRANSFERASE"/>
    <property type="match status" value="1"/>
</dbReference>
<dbReference type="Proteomes" id="UP000063234">
    <property type="component" value="Chromosome"/>
</dbReference>
<evidence type="ECO:0000313" key="9">
    <source>
        <dbReference type="Proteomes" id="UP000063234"/>
    </source>
</evidence>
<organism evidence="8 9">
    <name type="scientific">Thermosulfidibacter takaii (strain DSM 17441 / JCM 13301 / NBRC 103674 / ABI70S6)</name>
    <dbReference type="NCBI Taxonomy" id="1298851"/>
    <lineage>
        <taxon>Bacteria</taxon>
        <taxon>Pseudomonadati</taxon>
        <taxon>Thermosulfidibacterota</taxon>
        <taxon>Thermosulfidibacteria</taxon>
        <taxon>Thermosulfidibacterales</taxon>
        <taxon>Thermosulfidibacteraceae</taxon>
    </lineage>
</organism>
<dbReference type="Pfam" id="PF00108">
    <property type="entry name" value="Thiolase_N"/>
    <property type="match status" value="1"/>
</dbReference>
<evidence type="ECO:0000256" key="4">
    <source>
        <dbReference type="PIRSR" id="PIRSR000429-1"/>
    </source>
</evidence>
<evidence type="ECO:0000259" key="6">
    <source>
        <dbReference type="Pfam" id="PF00108"/>
    </source>
</evidence>
<feature type="domain" description="Thiolase N-terminal" evidence="6">
    <location>
        <begin position="6"/>
        <end position="265"/>
    </location>
</feature>
<dbReference type="InterPro" id="IPR020616">
    <property type="entry name" value="Thiolase_N"/>
</dbReference>
<comment type="similarity">
    <text evidence="1 5">Belongs to the thiolase-like superfamily. Thiolase family.</text>
</comment>
<feature type="active site" description="Acyl-thioester intermediate" evidence="4">
    <location>
        <position position="90"/>
    </location>
</feature>
<dbReference type="InterPro" id="IPR002155">
    <property type="entry name" value="Thiolase"/>
</dbReference>